<reference evidence="2 3" key="1">
    <citation type="submission" date="2022-03" db="EMBL/GenBank/DDBJ databases">
        <title>Genome data of Colletotrichum spp.</title>
        <authorList>
            <person name="Utami Y.D."/>
            <person name="Hiruma K."/>
        </authorList>
    </citation>
    <scope>NUCLEOTIDE SEQUENCE [LARGE SCALE GENOMIC DNA]</scope>
    <source>
        <strain evidence="2 3">MAFF 239500</strain>
    </source>
</reference>
<organism evidence="2 3">
    <name type="scientific">Colletotrichum spaethianum</name>
    <dbReference type="NCBI Taxonomy" id="700344"/>
    <lineage>
        <taxon>Eukaryota</taxon>
        <taxon>Fungi</taxon>
        <taxon>Dikarya</taxon>
        <taxon>Ascomycota</taxon>
        <taxon>Pezizomycotina</taxon>
        <taxon>Sordariomycetes</taxon>
        <taxon>Hypocreomycetidae</taxon>
        <taxon>Glomerellales</taxon>
        <taxon>Glomerellaceae</taxon>
        <taxon>Colletotrichum</taxon>
        <taxon>Colletotrichum spaethianum species complex</taxon>
    </lineage>
</organism>
<comment type="caution">
    <text evidence="2">The sequence shown here is derived from an EMBL/GenBank/DDBJ whole genome shotgun (WGS) entry which is preliminary data.</text>
</comment>
<dbReference type="Proteomes" id="UP001055115">
    <property type="component" value="Unassembled WGS sequence"/>
</dbReference>
<evidence type="ECO:0000313" key="2">
    <source>
        <dbReference type="EMBL" id="GKT42616.1"/>
    </source>
</evidence>
<proteinExistence type="predicted"/>
<feature type="domain" description="Arb2" evidence="1">
    <location>
        <begin position="15"/>
        <end position="60"/>
    </location>
</feature>
<name>A0AA37L6D6_9PEZI</name>
<dbReference type="EMBL" id="BQXU01000005">
    <property type="protein sequence ID" value="GKT42616.1"/>
    <property type="molecule type" value="Genomic_DNA"/>
</dbReference>
<gene>
    <name evidence="2" type="ORF">ColSpa_02797</name>
</gene>
<dbReference type="RefSeq" id="XP_049124966.1">
    <property type="nucleotide sequence ID" value="XM_049269009.1"/>
</dbReference>
<dbReference type="GeneID" id="73323599"/>
<accession>A0AA37L6D6</accession>
<evidence type="ECO:0000259" key="1">
    <source>
        <dbReference type="Pfam" id="PF22749"/>
    </source>
</evidence>
<dbReference type="InterPro" id="IPR053858">
    <property type="entry name" value="Arb2_dom"/>
</dbReference>
<keyword evidence="3" id="KW-1185">Reference proteome</keyword>
<protein>
    <recommendedName>
        <fullName evidence="1">Arb2 domain-containing protein</fullName>
    </recommendedName>
</protein>
<dbReference type="Pfam" id="PF22749">
    <property type="entry name" value="Arb2"/>
    <property type="match status" value="1"/>
</dbReference>
<sequence>MFRRRWSGLPKDPVFSSNLKDLGYFVNDQDEIRNIGNPNYYFKYYLTKNGRVNDRQRFHFSGKNQLLPLFLLLATDFQQKRSAISSTHVLRKKA</sequence>
<evidence type="ECO:0000313" key="3">
    <source>
        <dbReference type="Proteomes" id="UP001055115"/>
    </source>
</evidence>
<dbReference type="AlphaFoldDB" id="A0AA37L6D6"/>